<comment type="caution">
    <text evidence="1">The sequence shown here is derived from an EMBL/GenBank/DDBJ whole genome shotgun (WGS) entry which is preliminary data.</text>
</comment>
<proteinExistence type="predicted"/>
<protein>
    <submittedName>
        <fullName evidence="1">Uncharacterized protein</fullName>
    </submittedName>
</protein>
<dbReference type="Proteomes" id="UP001595906">
    <property type="component" value="Unassembled WGS sequence"/>
</dbReference>
<gene>
    <name evidence="1" type="ORF">ACFOW1_15050</name>
</gene>
<reference evidence="2" key="1">
    <citation type="journal article" date="2019" name="Int. J. Syst. Evol. Microbiol.">
        <title>The Global Catalogue of Microorganisms (GCM) 10K type strain sequencing project: providing services to taxonomists for standard genome sequencing and annotation.</title>
        <authorList>
            <consortium name="The Broad Institute Genomics Platform"/>
            <consortium name="The Broad Institute Genome Sequencing Center for Infectious Disease"/>
            <person name="Wu L."/>
            <person name="Ma J."/>
        </authorList>
    </citation>
    <scope>NUCLEOTIDE SEQUENCE [LARGE SCALE GENOMIC DNA]</scope>
    <source>
        <strain evidence="2">CECT 8010</strain>
    </source>
</reference>
<keyword evidence="2" id="KW-1185">Reference proteome</keyword>
<dbReference type="EMBL" id="JBHSDC010000029">
    <property type="protein sequence ID" value="MFC4233217.1"/>
    <property type="molecule type" value="Genomic_DNA"/>
</dbReference>
<evidence type="ECO:0000313" key="2">
    <source>
        <dbReference type="Proteomes" id="UP001595906"/>
    </source>
</evidence>
<dbReference type="RefSeq" id="WP_379015406.1">
    <property type="nucleotide sequence ID" value="NZ_JBHSDC010000029.1"/>
</dbReference>
<accession>A0ABV8PZ11</accession>
<name>A0ABV8PZ11_9BACT</name>
<organism evidence="1 2">
    <name type="scientific">Parasediminibacterium paludis</name>
    <dbReference type="NCBI Taxonomy" id="908966"/>
    <lineage>
        <taxon>Bacteria</taxon>
        <taxon>Pseudomonadati</taxon>
        <taxon>Bacteroidota</taxon>
        <taxon>Chitinophagia</taxon>
        <taxon>Chitinophagales</taxon>
        <taxon>Chitinophagaceae</taxon>
        <taxon>Parasediminibacterium</taxon>
    </lineage>
</organism>
<evidence type="ECO:0000313" key="1">
    <source>
        <dbReference type="EMBL" id="MFC4233217.1"/>
    </source>
</evidence>
<sequence length="177" mass="20541">MTLKDFIFDDTNHLIGLQQHAFFGKSVFLILVTKNFLIGLELNKSLSVENTPTLWAQATPEKNTPRGSFSNPYSYLKEKYVRAVEKKYLFDQSIQSISSRNFRIDRIDIENVHYEPVKIAGFDYPHEGRLHIRYKKRDKTSRGSRTKHEASFIILGEQKAAEIARYITKQPAEEMAL</sequence>